<reference evidence="3 4" key="1">
    <citation type="submission" date="2024-07" db="EMBL/GenBank/DDBJ databases">
        <title>Chromosome-level genome assembly of the water stick insect Ranatra chinensis (Heteroptera: Nepidae).</title>
        <authorList>
            <person name="Liu X."/>
        </authorList>
    </citation>
    <scope>NUCLEOTIDE SEQUENCE [LARGE SCALE GENOMIC DNA]</scope>
    <source>
        <strain evidence="3">Cailab_2021Rc</strain>
        <tissue evidence="3">Muscle</tissue>
    </source>
</reference>
<dbReference type="PANTHER" id="PTHR15682">
    <property type="entry name" value="UNHEALTHY RIBOSOME BIOGENESIS PROTEIN 2 HOMOLOG"/>
    <property type="match status" value="1"/>
</dbReference>
<feature type="domain" description="Nucleolar 27S pre-rRNA processing Urb2/Npa2 C-terminal" evidence="2">
    <location>
        <begin position="1266"/>
        <end position="1392"/>
    </location>
</feature>
<keyword evidence="4" id="KW-1185">Reference proteome</keyword>
<dbReference type="Pfam" id="PF10441">
    <property type="entry name" value="Urb2"/>
    <property type="match status" value="1"/>
</dbReference>
<dbReference type="InterPro" id="IPR016024">
    <property type="entry name" value="ARM-type_fold"/>
</dbReference>
<feature type="compositionally biased region" description="Basic and acidic residues" evidence="1">
    <location>
        <begin position="771"/>
        <end position="782"/>
    </location>
</feature>
<feature type="region of interest" description="Disordered" evidence="1">
    <location>
        <begin position="770"/>
        <end position="827"/>
    </location>
</feature>
<feature type="compositionally biased region" description="Acidic residues" evidence="1">
    <location>
        <begin position="783"/>
        <end position="808"/>
    </location>
</feature>
<name>A0ABD0YNM2_9HEMI</name>
<dbReference type="EMBL" id="JBFDAA010000011">
    <property type="protein sequence ID" value="KAL1124042.1"/>
    <property type="molecule type" value="Genomic_DNA"/>
</dbReference>
<gene>
    <name evidence="3" type="ORF">AAG570_001812</name>
</gene>
<proteinExistence type="predicted"/>
<sequence>MAEEAVGLSAQLLSRLNNTDNALTNRLDIAQTVFSSPSIPVPRKEELVLQWICNVLESSERGESNQLEIYTILGNCLSSKRWMKMFAGYIRPTTSEVLLRNLKTVSNVTDINLKKVMQECIVNLLESVFYQRWFARDVGSLVDLISSCFASPSGTFDTELLHLIIRVEQALLSISRQCLLKAELRSAFIKVGLVPLARVLAELEVDDDSQPLVLFNRCFSQIVFYNPTFAMDILKGFQSKTNLPIAVEEFLGVFKKMPTQCGDRTVLICFTAYLRAVLEKFKDDSNATFHSFTYLCSLLGISVHKVKSISKKPIKNWSNEQSFRVMATLVRFLDTNGLPFNCDLKEVSLQDWFTCVLSGMVCINVNDLSLELLDLVHAIITYNPLVLENSVRSIAVIILQKKTGPALKKYSDVMEQVWKGAISTGRFQKIIARFLPLLNEIMKFSCDDSIRIADIFPSEVADSFCDSVSVLPNSQVLALMKTIIFHLETDCLPKLDNEDLPLDGDMVLPLEVISEILIQFLKGVRIADFSVSDVVQEKFENMKSDLEELMGKICSTVLHRSHNDRLLACLLKVTLTIGKLELVLRDYHRAEHKEIDPTDEHPTNLCYVHPYIPPTHWMLLAQRVENHNCTETKSLFKMEAVSQVEVGDEGPGTLAARYLLERAPPDWFWNHGPRLACLLEPKELLHLSRLLVQTSKYKVDMWIPIVKTDPFLKNRRWALATVLTFLVKIAHRIDKNKKGGTISKRVMRGFGVEAWMFTVLEYELSQCIGARSDDDPPPAHHDDDEDDNDDDDDDDDDDADEYDVEGTVDNDRRSSRRRGSLGGDSSSSDVELVLFLLQVANIVQEAITEPNTPVSENLSLTRDLHLLNLIPVQYFGIKSQTLIMLTLVLFLVDLPQDDECDEYIFNTMLIAQAEDGVQAPKHVLREQKQETTEIAKGYKNYRRFLERFIFIALLSETPSKQIIKHFKNPNKETVWITSIIIRTIIQLKKKKMDMGDRKDKNQVMKKLVANSLTVVSNEPPSLQLLAPFSTVIKHLVVHTRANLPLLIPKLEIYKELAIKHYKEDTYLLEMLLKHHSDLGLKRGDHLLKDAWNLMINSEDSWPKPLLNYAFHFTTGEEIETMFRMLLDKTVETLAADNILLKPIEKCFSLWCSVVTLASHEKQAKVRQAVGWLANTPFLDLSIAWQSSTKIEYVQPVLEFITTVAQTPSVELLPGVLDTCLLVLSCVPYPMDNGRLLVTHLDRSLDCLFAFYHFRKSLLLDRLPALLQRYRECITTLAQYVSSDIQLEENGLLQAVENCAYKIEKGTAAMTKRQKDFVRIAPHLVADLLQILEKYPMPRSVKGYYTNCVNTFLSLCDVHSIQFLSSPALPPPSQELFKVMYEDYKNFHKYTGKV</sequence>
<dbReference type="Proteomes" id="UP001558652">
    <property type="component" value="Unassembled WGS sequence"/>
</dbReference>
<evidence type="ECO:0000259" key="2">
    <source>
        <dbReference type="Pfam" id="PF10441"/>
    </source>
</evidence>
<dbReference type="SUPFAM" id="SSF48371">
    <property type="entry name" value="ARM repeat"/>
    <property type="match status" value="1"/>
</dbReference>
<evidence type="ECO:0000256" key="1">
    <source>
        <dbReference type="SAM" id="MobiDB-lite"/>
    </source>
</evidence>
<evidence type="ECO:0000313" key="4">
    <source>
        <dbReference type="Proteomes" id="UP001558652"/>
    </source>
</evidence>
<organism evidence="3 4">
    <name type="scientific">Ranatra chinensis</name>
    <dbReference type="NCBI Taxonomy" id="642074"/>
    <lineage>
        <taxon>Eukaryota</taxon>
        <taxon>Metazoa</taxon>
        <taxon>Ecdysozoa</taxon>
        <taxon>Arthropoda</taxon>
        <taxon>Hexapoda</taxon>
        <taxon>Insecta</taxon>
        <taxon>Pterygota</taxon>
        <taxon>Neoptera</taxon>
        <taxon>Paraneoptera</taxon>
        <taxon>Hemiptera</taxon>
        <taxon>Heteroptera</taxon>
        <taxon>Panheteroptera</taxon>
        <taxon>Nepomorpha</taxon>
        <taxon>Nepidae</taxon>
        <taxon>Ranatrinae</taxon>
        <taxon>Ranatra</taxon>
    </lineage>
</organism>
<dbReference type="InterPro" id="IPR018849">
    <property type="entry name" value="Urb2/Npa2_C"/>
</dbReference>
<dbReference type="PANTHER" id="PTHR15682:SF2">
    <property type="entry name" value="UNHEALTHY RIBOSOME BIOGENESIS PROTEIN 2 HOMOLOG"/>
    <property type="match status" value="1"/>
</dbReference>
<comment type="caution">
    <text evidence="3">The sequence shown here is derived from an EMBL/GenBank/DDBJ whole genome shotgun (WGS) entry which is preliminary data.</text>
</comment>
<protein>
    <recommendedName>
        <fullName evidence="2">Nucleolar 27S pre-rRNA processing Urb2/Npa2 C-terminal domain-containing protein</fullName>
    </recommendedName>
</protein>
<evidence type="ECO:0000313" key="3">
    <source>
        <dbReference type="EMBL" id="KAL1124042.1"/>
    </source>
</evidence>
<accession>A0ABD0YNM2</accession>
<dbReference type="InterPro" id="IPR052609">
    <property type="entry name" value="Ribosome_Biogenesis_Reg"/>
</dbReference>